<dbReference type="GO" id="GO:0005868">
    <property type="term" value="C:cytoplasmic dynein complex"/>
    <property type="evidence" value="ECO:0007669"/>
    <property type="project" value="UniProtKB-UniRule"/>
</dbReference>
<evidence type="ECO:0000256" key="10">
    <source>
        <dbReference type="ARBA" id="ARBA00023212"/>
    </source>
</evidence>
<dbReference type="GO" id="GO:0007018">
    <property type="term" value="P:microtubule-based movement"/>
    <property type="evidence" value="ECO:0007669"/>
    <property type="project" value="InterPro"/>
</dbReference>
<reference evidence="13 14" key="1">
    <citation type="submission" date="2010-05" db="EMBL/GenBank/DDBJ databases">
        <title>The Genome Sequence of Thecamonas trahens ATCC 50062.</title>
        <authorList>
            <consortium name="The Broad Institute Genome Sequencing Platform"/>
            <person name="Russ C."/>
            <person name="Cuomo C."/>
            <person name="Shea T."/>
            <person name="Young S.K."/>
            <person name="Zeng Q."/>
            <person name="Koehrsen M."/>
            <person name="Haas B."/>
            <person name="Borodovsky M."/>
            <person name="Guigo R."/>
            <person name="Alvarado L."/>
            <person name="Berlin A."/>
            <person name="Bochicchio J."/>
            <person name="Borenstein D."/>
            <person name="Chapman S."/>
            <person name="Chen Z."/>
            <person name="Freedman E."/>
            <person name="Gellesch M."/>
            <person name="Goldberg J."/>
            <person name="Griggs A."/>
            <person name="Gujja S."/>
            <person name="Heilman E."/>
            <person name="Heiman D."/>
            <person name="Hepburn T."/>
            <person name="Howarth C."/>
            <person name="Jen D."/>
            <person name="Larson L."/>
            <person name="Mehta T."/>
            <person name="Park D."/>
            <person name="Pearson M."/>
            <person name="Roberts A."/>
            <person name="Saif S."/>
            <person name="Shenoy N."/>
            <person name="Sisk P."/>
            <person name="Stolte C."/>
            <person name="Sykes S."/>
            <person name="Thomson T."/>
            <person name="Walk T."/>
            <person name="White J."/>
            <person name="Yandava C."/>
            <person name="Burger G."/>
            <person name="Gray M.W."/>
            <person name="Holland P.W.H."/>
            <person name="King N."/>
            <person name="Lang F.B.F."/>
            <person name="Roger A.J."/>
            <person name="Ruiz-Trillo I."/>
            <person name="Lander E."/>
            <person name="Nusbaum C."/>
        </authorList>
    </citation>
    <scope>NUCLEOTIDE SEQUENCE [LARGE SCALE GENOMIC DNA]</scope>
    <source>
        <strain evidence="13 14">ATCC 50062</strain>
    </source>
</reference>
<keyword evidence="8 11" id="KW-0243">Dynein</keyword>
<dbReference type="STRING" id="461836.A0A0L0D6P5"/>
<evidence type="ECO:0000313" key="14">
    <source>
        <dbReference type="Proteomes" id="UP000054408"/>
    </source>
</evidence>
<evidence type="ECO:0000256" key="12">
    <source>
        <dbReference type="SAM" id="MobiDB-lite"/>
    </source>
</evidence>
<keyword evidence="7 11" id="KW-0067">ATP-binding</keyword>
<evidence type="ECO:0000256" key="1">
    <source>
        <dbReference type="ARBA" id="ARBA00004245"/>
    </source>
</evidence>
<feature type="compositionally biased region" description="Gly residues" evidence="12">
    <location>
        <begin position="206"/>
        <end position="217"/>
    </location>
</feature>
<protein>
    <recommendedName>
        <fullName evidence="11">Dynein light intermediate chain</fullName>
    </recommendedName>
</protein>
<comment type="similarity">
    <text evidence="2 11">Belongs to the dynein light intermediate chain family.</text>
</comment>
<keyword evidence="3 11" id="KW-0813">Transport</keyword>
<evidence type="ECO:0000256" key="8">
    <source>
        <dbReference type="ARBA" id="ARBA00023017"/>
    </source>
</evidence>
<dbReference type="PANTHER" id="PTHR12688">
    <property type="entry name" value="DYNEIN LIGHT INTERMEDIATE CHAIN"/>
    <property type="match status" value="1"/>
</dbReference>
<dbReference type="GO" id="GO:0045504">
    <property type="term" value="F:dynein heavy chain binding"/>
    <property type="evidence" value="ECO:0007669"/>
    <property type="project" value="TreeGrafter"/>
</dbReference>
<keyword evidence="4 11" id="KW-0963">Cytoplasm</keyword>
<sequence>MGEATENLWEKILADARSVDGGSGGGNGATEDGESGRSLIVLGNELCGKTSLIARLKAVDFDLLPNCLALDYTYMDMVTEDEDEYVPLGKVNVWQLSGNPHFGALLDVALKAAGSLESTAFFVCLAMDTPWTMAAALDRWLGLVAKVVERAEEAELNAEGAVRAAVEARHAERRRAMEESWRRYTDGGEGTSGDGGDGGASSASGPGEGDGGEGGVGEEVLMPLTEGALEINLGVRIVIVVCKADMVNELQSAYAYKDAHFDYIQQTLRKRALAHGAALFYTSAAQEGNTKELMAYLEHSFYGLPFKAAAQVVEKESVLVPAGWDSLTKIDVLSESSRVLTRNKVDDDGAEPPFESVIKEPFAVLAPVGGAVDAADAVEAEDDQAFLQRFREFIDSDPSGDADAQPIAKGINDLLAAGKKKTPVAALAAEPGPGRRPSLENILAGAKAAKADTPSGGDTGSAGSEDVLNSFFHSLLNKGGAASADQRSDVKKALSKE</sequence>
<keyword evidence="5 11" id="KW-0493">Microtubule</keyword>
<feature type="region of interest" description="Disordered" evidence="12">
    <location>
        <begin position="177"/>
        <end position="218"/>
    </location>
</feature>
<accession>A0A0L0D6P5</accession>
<evidence type="ECO:0000256" key="11">
    <source>
        <dbReference type="RuleBase" id="RU366047"/>
    </source>
</evidence>
<evidence type="ECO:0000256" key="5">
    <source>
        <dbReference type="ARBA" id="ARBA00022701"/>
    </source>
</evidence>
<keyword evidence="9 11" id="KW-0505">Motor protein</keyword>
<organism evidence="13 14">
    <name type="scientific">Thecamonas trahens ATCC 50062</name>
    <dbReference type="NCBI Taxonomy" id="461836"/>
    <lineage>
        <taxon>Eukaryota</taxon>
        <taxon>Apusozoa</taxon>
        <taxon>Apusomonadida</taxon>
        <taxon>Apusomonadidae</taxon>
        <taxon>Thecamonas</taxon>
    </lineage>
</organism>
<dbReference type="OrthoDB" id="27603at2759"/>
<dbReference type="OMA" id="FKHNVID"/>
<dbReference type="Pfam" id="PF05783">
    <property type="entry name" value="DLIC"/>
    <property type="match status" value="1"/>
</dbReference>
<proteinExistence type="inferred from homology"/>
<dbReference type="GO" id="GO:0005524">
    <property type="term" value="F:ATP binding"/>
    <property type="evidence" value="ECO:0007669"/>
    <property type="project" value="UniProtKB-KW"/>
</dbReference>
<dbReference type="PANTHER" id="PTHR12688:SF0">
    <property type="entry name" value="DYNEIN LIGHT INTERMEDIATE CHAIN"/>
    <property type="match status" value="1"/>
</dbReference>
<dbReference type="eggNOG" id="KOG3905">
    <property type="taxonomic scope" value="Eukaryota"/>
</dbReference>
<evidence type="ECO:0000256" key="3">
    <source>
        <dbReference type="ARBA" id="ARBA00022448"/>
    </source>
</evidence>
<dbReference type="AlphaFoldDB" id="A0A0L0D6P5"/>
<comment type="function">
    <text evidence="11">Acts as one of several non-catalytic accessory components of the cytoplasmic dynein 1 complex that are thought to be involved in linking dynein to cargos and to adapter proteins that regulate dynein function. Cytoplasmic dynein 1 acts as a motor for the intracellular retrograde motility of vesicles and organelles along microtubules. May play a role in binding dynein to membranous organelles or chromosomes.</text>
</comment>
<dbReference type="RefSeq" id="XP_013759348.1">
    <property type="nucleotide sequence ID" value="XM_013903894.1"/>
</dbReference>
<dbReference type="EMBL" id="GL349448">
    <property type="protein sequence ID" value="KNC47870.1"/>
    <property type="molecule type" value="Genomic_DNA"/>
</dbReference>
<dbReference type="GeneID" id="25563663"/>
<comment type="subunit">
    <text evidence="11">Homodimer. The cytoplasmic dynein 1 complex consists of two catalytic heavy chains (HCs) and a number of non-catalytic subunits presented by intermediate chains (ICs).</text>
</comment>
<dbReference type="InterPro" id="IPR022780">
    <property type="entry name" value="Dynein_light_int_chain"/>
</dbReference>
<dbReference type="Gene3D" id="3.40.50.300">
    <property type="entry name" value="P-loop containing nucleotide triphosphate hydrolases"/>
    <property type="match status" value="1"/>
</dbReference>
<dbReference type="SUPFAM" id="SSF52540">
    <property type="entry name" value="P-loop containing nucleoside triphosphate hydrolases"/>
    <property type="match status" value="1"/>
</dbReference>
<dbReference type="InterPro" id="IPR008467">
    <property type="entry name" value="Dynein1_light_intermed_chain"/>
</dbReference>
<feature type="compositionally biased region" description="Gly residues" evidence="12">
    <location>
        <begin position="187"/>
        <end position="199"/>
    </location>
</feature>
<evidence type="ECO:0000256" key="2">
    <source>
        <dbReference type="ARBA" id="ARBA00006831"/>
    </source>
</evidence>
<dbReference type="InterPro" id="IPR027417">
    <property type="entry name" value="P-loop_NTPase"/>
</dbReference>
<evidence type="ECO:0000256" key="7">
    <source>
        <dbReference type="ARBA" id="ARBA00022840"/>
    </source>
</evidence>
<gene>
    <name evidence="13" type="ORF">AMSG_04100</name>
</gene>
<dbReference type="GO" id="GO:0000226">
    <property type="term" value="P:microtubule cytoskeleton organization"/>
    <property type="evidence" value="ECO:0007669"/>
    <property type="project" value="TreeGrafter"/>
</dbReference>
<keyword evidence="14" id="KW-1185">Reference proteome</keyword>
<evidence type="ECO:0000256" key="6">
    <source>
        <dbReference type="ARBA" id="ARBA00022741"/>
    </source>
</evidence>
<evidence type="ECO:0000256" key="4">
    <source>
        <dbReference type="ARBA" id="ARBA00022490"/>
    </source>
</evidence>
<name>A0A0L0D6P5_THETB</name>
<dbReference type="Proteomes" id="UP000054408">
    <property type="component" value="Unassembled WGS sequence"/>
</dbReference>
<evidence type="ECO:0000256" key="9">
    <source>
        <dbReference type="ARBA" id="ARBA00023175"/>
    </source>
</evidence>
<keyword evidence="6 11" id="KW-0547">Nucleotide-binding</keyword>
<dbReference type="GO" id="GO:0005874">
    <property type="term" value="C:microtubule"/>
    <property type="evidence" value="ECO:0007669"/>
    <property type="project" value="UniProtKB-KW"/>
</dbReference>
<feature type="compositionally biased region" description="Basic and acidic residues" evidence="12">
    <location>
        <begin position="177"/>
        <end position="186"/>
    </location>
</feature>
<keyword evidence="10 11" id="KW-0206">Cytoskeleton</keyword>
<dbReference type="GO" id="GO:0005813">
    <property type="term" value="C:centrosome"/>
    <property type="evidence" value="ECO:0007669"/>
    <property type="project" value="TreeGrafter"/>
</dbReference>
<comment type="subcellular location">
    <subcellularLocation>
        <location evidence="1 11">Cytoplasm</location>
        <location evidence="1 11">Cytoskeleton</location>
    </subcellularLocation>
</comment>
<evidence type="ECO:0000313" key="13">
    <source>
        <dbReference type="EMBL" id="KNC47870.1"/>
    </source>
</evidence>